<dbReference type="Pfam" id="PF00664">
    <property type="entry name" value="ABC_membrane"/>
    <property type="match status" value="1"/>
</dbReference>
<dbReference type="EMBL" id="JACJID010000010">
    <property type="protein sequence ID" value="MBA8932061.1"/>
    <property type="molecule type" value="Genomic_DNA"/>
</dbReference>
<dbReference type="PANTHER" id="PTHR43394">
    <property type="entry name" value="ATP-DEPENDENT PERMEASE MDL1, MITOCHONDRIAL"/>
    <property type="match status" value="1"/>
</dbReference>
<feature type="domain" description="ABC transmembrane type-1" evidence="10">
    <location>
        <begin position="63"/>
        <end position="340"/>
    </location>
</feature>
<keyword evidence="5 8" id="KW-1133">Transmembrane helix</keyword>
<organism evidence="11 12">
    <name type="scientific">Kutzneria viridogrisea</name>
    <dbReference type="NCBI Taxonomy" id="47990"/>
    <lineage>
        <taxon>Bacteria</taxon>
        <taxon>Bacillati</taxon>
        <taxon>Actinomycetota</taxon>
        <taxon>Actinomycetes</taxon>
        <taxon>Pseudonocardiales</taxon>
        <taxon>Pseudonocardiaceae</taxon>
        <taxon>Kutzneria</taxon>
    </lineage>
</organism>
<evidence type="ECO:0000256" key="6">
    <source>
        <dbReference type="ARBA" id="ARBA00023136"/>
    </source>
</evidence>
<keyword evidence="2 8" id="KW-0812">Transmembrane</keyword>
<evidence type="ECO:0000256" key="1">
    <source>
        <dbReference type="ARBA" id="ARBA00004651"/>
    </source>
</evidence>
<evidence type="ECO:0000259" key="9">
    <source>
        <dbReference type="PROSITE" id="PS50893"/>
    </source>
</evidence>
<comment type="caution">
    <text evidence="11">The sequence shown here is derived from an EMBL/GenBank/DDBJ whole genome shotgun (WGS) entry which is preliminary data.</text>
</comment>
<feature type="compositionally biased region" description="Acidic residues" evidence="7">
    <location>
        <begin position="17"/>
        <end position="33"/>
    </location>
</feature>
<accession>A0ABR6BZJ1</accession>
<keyword evidence="6 8" id="KW-0472">Membrane</keyword>
<feature type="domain" description="ABC transporter" evidence="9">
    <location>
        <begin position="377"/>
        <end position="612"/>
    </location>
</feature>
<dbReference type="SUPFAM" id="SSF52540">
    <property type="entry name" value="P-loop containing nucleoside triphosphate hydrolases"/>
    <property type="match status" value="1"/>
</dbReference>
<sequence>MTSVHLASLSDRHRIEDEESDPSGGDSESDSADDAAQLGAAPRARVRDLLAATRGHRSRITTALLLAVLAAGLALVEPLLAMRAIETAGVGADITSAAVLLVAVFIAQAVVDAFSHYTLRQCGEGIVLGLRLRMVARLLRLPVRTLDRGRTGDLLSRTTADTTLLRDVIAYDIVDVLSGGVVVIGGAVMMIAIDPPLFLLVLCTVLLTGPLLLFMMSGVRRATAHAQDNLGGMSADLDRALTAIRTVRAARAEEREQERIGERAHATYRANLRVARLDSIIGPAIGFAAHGSLILVLIVGGARVAGGAISLGDLVAFLLYVTYIAAPMVGLFQVGAMLQKGVAALQRINEVTALPAEPAGAADPGPRDPVRPDAPALDLREVWFRYPDKDEDVLRGLSFSVPARGYVALVGASGAGKSTVFALIERFYAQDRGQILVNGVDGRQLSTSDCRGQIGLVEQNAPVLHGSLRDNITYAAPEADEQSVRRIVELTGLTDLVRRLPAGLDTQVGEHGVLLSGGERQRVAIARALLPDPAVLLMDEPTSQLDSVTERALTEVLQRIARHCALLVIAHRMSTVRSAHRIVVLDGGRVCASGTHEQLAVTSPLYRRLAVNQFELDVVDNSVG</sequence>
<evidence type="ECO:0000256" key="7">
    <source>
        <dbReference type="SAM" id="MobiDB-lite"/>
    </source>
</evidence>
<dbReference type="InterPro" id="IPR017871">
    <property type="entry name" value="ABC_transporter-like_CS"/>
</dbReference>
<dbReference type="InterPro" id="IPR011527">
    <property type="entry name" value="ABC1_TM_dom"/>
</dbReference>
<dbReference type="PROSITE" id="PS50929">
    <property type="entry name" value="ABC_TM1F"/>
    <property type="match status" value="1"/>
</dbReference>
<feature type="transmembrane region" description="Helical" evidence="8">
    <location>
        <begin position="314"/>
        <end position="338"/>
    </location>
</feature>
<dbReference type="SMART" id="SM00382">
    <property type="entry name" value="AAA"/>
    <property type="match status" value="1"/>
</dbReference>
<evidence type="ECO:0000313" key="12">
    <source>
        <dbReference type="Proteomes" id="UP000517916"/>
    </source>
</evidence>
<evidence type="ECO:0000256" key="3">
    <source>
        <dbReference type="ARBA" id="ARBA00022741"/>
    </source>
</evidence>
<dbReference type="SUPFAM" id="SSF90123">
    <property type="entry name" value="ABC transporter transmembrane region"/>
    <property type="match status" value="1"/>
</dbReference>
<dbReference type="PANTHER" id="PTHR43394:SF1">
    <property type="entry name" value="ATP-BINDING CASSETTE SUB-FAMILY B MEMBER 10, MITOCHONDRIAL"/>
    <property type="match status" value="1"/>
</dbReference>
<keyword evidence="12" id="KW-1185">Reference proteome</keyword>
<name>A0ABR6BZJ1_9PSEU</name>
<evidence type="ECO:0000259" key="10">
    <source>
        <dbReference type="PROSITE" id="PS50929"/>
    </source>
</evidence>
<proteinExistence type="predicted"/>
<dbReference type="CDD" id="cd18551">
    <property type="entry name" value="ABC_6TM_LmrA_like"/>
    <property type="match status" value="1"/>
</dbReference>
<evidence type="ECO:0000256" key="2">
    <source>
        <dbReference type="ARBA" id="ARBA00022692"/>
    </source>
</evidence>
<dbReference type="InterPro" id="IPR039421">
    <property type="entry name" value="Type_1_exporter"/>
</dbReference>
<feature type="transmembrane region" description="Helical" evidence="8">
    <location>
        <begin position="63"/>
        <end position="82"/>
    </location>
</feature>
<feature type="transmembrane region" description="Helical" evidence="8">
    <location>
        <begin position="280"/>
        <end position="302"/>
    </location>
</feature>
<dbReference type="InterPro" id="IPR027417">
    <property type="entry name" value="P-loop_NTPase"/>
</dbReference>
<dbReference type="PROSITE" id="PS00211">
    <property type="entry name" value="ABC_TRANSPORTER_1"/>
    <property type="match status" value="1"/>
</dbReference>
<dbReference type="InterPro" id="IPR036640">
    <property type="entry name" value="ABC1_TM_sf"/>
</dbReference>
<dbReference type="Gene3D" id="3.40.50.300">
    <property type="entry name" value="P-loop containing nucleotide triphosphate hydrolases"/>
    <property type="match status" value="1"/>
</dbReference>
<dbReference type="PROSITE" id="PS50893">
    <property type="entry name" value="ABC_TRANSPORTER_2"/>
    <property type="match status" value="1"/>
</dbReference>
<protein>
    <submittedName>
        <fullName evidence="11">ABC-type multidrug transport system fused ATPase/permease subunit</fullName>
    </submittedName>
</protein>
<dbReference type="InterPro" id="IPR003439">
    <property type="entry name" value="ABC_transporter-like_ATP-bd"/>
</dbReference>
<keyword evidence="3" id="KW-0547">Nucleotide-binding</keyword>
<gene>
    <name evidence="11" type="ORF">BC739_009320</name>
</gene>
<comment type="subcellular location">
    <subcellularLocation>
        <location evidence="1">Cell membrane</location>
        <topology evidence="1">Multi-pass membrane protein</topology>
    </subcellularLocation>
</comment>
<feature type="region of interest" description="Disordered" evidence="7">
    <location>
        <begin position="1"/>
        <end position="38"/>
    </location>
</feature>
<dbReference type="InterPro" id="IPR003593">
    <property type="entry name" value="AAA+_ATPase"/>
</dbReference>
<evidence type="ECO:0000256" key="4">
    <source>
        <dbReference type="ARBA" id="ARBA00022840"/>
    </source>
</evidence>
<evidence type="ECO:0000256" key="5">
    <source>
        <dbReference type="ARBA" id="ARBA00022989"/>
    </source>
</evidence>
<evidence type="ECO:0000256" key="8">
    <source>
        <dbReference type="SAM" id="Phobius"/>
    </source>
</evidence>
<reference evidence="11 12" key="1">
    <citation type="submission" date="2020-08" db="EMBL/GenBank/DDBJ databases">
        <title>Genomic Encyclopedia of Archaeal and Bacterial Type Strains, Phase II (KMG-II): from individual species to whole genera.</title>
        <authorList>
            <person name="Goeker M."/>
        </authorList>
    </citation>
    <scope>NUCLEOTIDE SEQUENCE [LARGE SCALE GENOMIC DNA]</scope>
    <source>
        <strain evidence="11 12">DSM 43850</strain>
    </source>
</reference>
<evidence type="ECO:0000313" key="11">
    <source>
        <dbReference type="EMBL" id="MBA8932061.1"/>
    </source>
</evidence>
<dbReference type="Proteomes" id="UP000517916">
    <property type="component" value="Unassembled WGS sequence"/>
</dbReference>
<feature type="transmembrane region" description="Helical" evidence="8">
    <location>
        <begin position="94"/>
        <end position="111"/>
    </location>
</feature>
<dbReference type="RefSeq" id="WP_025357089.1">
    <property type="nucleotide sequence ID" value="NZ_BAAABQ010000072.1"/>
</dbReference>
<feature type="transmembrane region" description="Helical" evidence="8">
    <location>
        <begin position="169"/>
        <end position="191"/>
    </location>
</feature>
<dbReference type="Gene3D" id="1.20.1560.10">
    <property type="entry name" value="ABC transporter type 1, transmembrane domain"/>
    <property type="match status" value="1"/>
</dbReference>
<keyword evidence="4" id="KW-0067">ATP-binding</keyword>
<dbReference type="Pfam" id="PF00005">
    <property type="entry name" value="ABC_tran"/>
    <property type="match status" value="1"/>
</dbReference>
<feature type="transmembrane region" description="Helical" evidence="8">
    <location>
        <begin position="197"/>
        <end position="215"/>
    </location>
</feature>